<evidence type="ECO:0000256" key="2">
    <source>
        <dbReference type="ARBA" id="ARBA00022692"/>
    </source>
</evidence>
<dbReference type="Proteomes" id="UP000191522">
    <property type="component" value="Unassembled WGS sequence"/>
</dbReference>
<dbReference type="InterPro" id="IPR005828">
    <property type="entry name" value="MFS_sugar_transport-like"/>
</dbReference>
<comment type="caution">
    <text evidence="5">The sequence shown here is derived from an EMBL/GenBank/DDBJ whole genome shotgun (WGS) entry which is preliminary data.</text>
</comment>
<keyword evidence="3" id="KW-1133">Transmembrane helix</keyword>
<comment type="subcellular location">
    <subcellularLocation>
        <location evidence="1">Membrane</location>
    </subcellularLocation>
</comment>
<gene>
    <name evidence="5" type="ORF">PENDEC_c032G01259</name>
</gene>
<dbReference type="GO" id="GO:0016020">
    <property type="term" value="C:membrane"/>
    <property type="evidence" value="ECO:0007669"/>
    <property type="project" value="UniProtKB-SubCell"/>
</dbReference>
<evidence type="ECO:0000256" key="4">
    <source>
        <dbReference type="ARBA" id="ARBA00023136"/>
    </source>
</evidence>
<evidence type="ECO:0008006" key="7">
    <source>
        <dbReference type="Google" id="ProtNLM"/>
    </source>
</evidence>
<dbReference type="AlphaFoldDB" id="A0A1V6NVN1"/>
<keyword evidence="4" id="KW-0472">Membrane</keyword>
<evidence type="ECO:0000313" key="6">
    <source>
        <dbReference type="Proteomes" id="UP000191522"/>
    </source>
</evidence>
<evidence type="ECO:0000313" key="5">
    <source>
        <dbReference type="EMBL" id="OQD68679.1"/>
    </source>
</evidence>
<dbReference type="GO" id="GO:0022857">
    <property type="term" value="F:transmembrane transporter activity"/>
    <property type="evidence" value="ECO:0007669"/>
    <property type="project" value="InterPro"/>
</dbReference>
<protein>
    <recommendedName>
        <fullName evidence="7">Major facilitator superfamily (MFS) profile domain-containing protein</fullName>
    </recommendedName>
</protein>
<evidence type="ECO:0000256" key="1">
    <source>
        <dbReference type="ARBA" id="ARBA00004370"/>
    </source>
</evidence>
<accession>A0A1V6NVN1</accession>
<dbReference type="STRING" id="69771.A0A1V6NVN1"/>
<keyword evidence="2" id="KW-0812">Transmembrane</keyword>
<dbReference type="EMBL" id="MDYL01000032">
    <property type="protein sequence ID" value="OQD68679.1"/>
    <property type="molecule type" value="Genomic_DNA"/>
</dbReference>
<keyword evidence="6" id="KW-1185">Reference proteome</keyword>
<reference evidence="6" key="1">
    <citation type="journal article" date="2017" name="Nat. Microbiol.">
        <title>Global analysis of biosynthetic gene clusters reveals vast potential of secondary metabolite production in Penicillium species.</title>
        <authorList>
            <person name="Nielsen J.C."/>
            <person name="Grijseels S."/>
            <person name="Prigent S."/>
            <person name="Ji B."/>
            <person name="Dainat J."/>
            <person name="Nielsen K.F."/>
            <person name="Frisvad J.C."/>
            <person name="Workman M."/>
            <person name="Nielsen J."/>
        </authorList>
    </citation>
    <scope>NUCLEOTIDE SEQUENCE [LARGE SCALE GENOMIC DNA]</scope>
    <source>
        <strain evidence="6">IBT 11843</strain>
    </source>
</reference>
<sequence>MGVLVSMGGLIFGYDTGQISGFLNMPDFLNRFGQRDANGTPYFSNVPLDWNSHWCAGRSTYS</sequence>
<dbReference type="Pfam" id="PF00083">
    <property type="entry name" value="Sugar_tr"/>
    <property type="match status" value="1"/>
</dbReference>
<name>A0A1V6NVN1_PENDC</name>
<dbReference type="OrthoDB" id="6612291at2759"/>
<proteinExistence type="predicted"/>
<evidence type="ECO:0000256" key="3">
    <source>
        <dbReference type="ARBA" id="ARBA00022989"/>
    </source>
</evidence>
<organism evidence="5 6">
    <name type="scientific">Penicillium decumbens</name>
    <dbReference type="NCBI Taxonomy" id="69771"/>
    <lineage>
        <taxon>Eukaryota</taxon>
        <taxon>Fungi</taxon>
        <taxon>Dikarya</taxon>
        <taxon>Ascomycota</taxon>
        <taxon>Pezizomycotina</taxon>
        <taxon>Eurotiomycetes</taxon>
        <taxon>Eurotiomycetidae</taxon>
        <taxon>Eurotiales</taxon>
        <taxon>Aspergillaceae</taxon>
        <taxon>Penicillium</taxon>
    </lineage>
</organism>